<accession>A0A5J4TA20</accession>
<sequence>MWREQECKLCNEINRSRDIGITQKFENNDDDELPIIEPWEAPQAGIQQEGRSGRLVVEDAKTVQLHISIFR</sequence>
<dbReference type="OrthoDB" id="10692979at2759"/>
<gene>
    <name evidence="1" type="ORF">EZS28_049932</name>
</gene>
<evidence type="ECO:0000313" key="2">
    <source>
        <dbReference type="Proteomes" id="UP000324800"/>
    </source>
</evidence>
<name>A0A5J4TA20_9EUKA</name>
<dbReference type="EMBL" id="SNRW01036138">
    <property type="protein sequence ID" value="KAA6354541.1"/>
    <property type="molecule type" value="Genomic_DNA"/>
</dbReference>
<dbReference type="Proteomes" id="UP000324800">
    <property type="component" value="Unassembled WGS sequence"/>
</dbReference>
<dbReference type="AlphaFoldDB" id="A0A5J4TA20"/>
<organism evidence="1 2">
    <name type="scientific">Streblomastix strix</name>
    <dbReference type="NCBI Taxonomy" id="222440"/>
    <lineage>
        <taxon>Eukaryota</taxon>
        <taxon>Metamonada</taxon>
        <taxon>Preaxostyla</taxon>
        <taxon>Oxymonadida</taxon>
        <taxon>Streblomastigidae</taxon>
        <taxon>Streblomastix</taxon>
    </lineage>
</organism>
<reference evidence="1 2" key="1">
    <citation type="submission" date="2019-03" db="EMBL/GenBank/DDBJ databases">
        <title>Single cell metagenomics reveals metabolic interactions within the superorganism composed of flagellate Streblomastix strix and complex community of Bacteroidetes bacteria on its surface.</title>
        <authorList>
            <person name="Treitli S.C."/>
            <person name="Kolisko M."/>
            <person name="Husnik F."/>
            <person name="Keeling P."/>
            <person name="Hampl V."/>
        </authorList>
    </citation>
    <scope>NUCLEOTIDE SEQUENCE [LARGE SCALE GENOMIC DNA]</scope>
    <source>
        <strain evidence="1">ST1C</strain>
    </source>
</reference>
<evidence type="ECO:0000313" key="1">
    <source>
        <dbReference type="EMBL" id="KAA6354541.1"/>
    </source>
</evidence>
<proteinExistence type="predicted"/>
<comment type="caution">
    <text evidence="1">The sequence shown here is derived from an EMBL/GenBank/DDBJ whole genome shotgun (WGS) entry which is preliminary data.</text>
</comment>
<protein>
    <submittedName>
        <fullName evidence="1">Uncharacterized protein</fullName>
    </submittedName>
</protein>